<evidence type="ECO:0000313" key="11">
    <source>
        <dbReference type="EMBL" id="ASJ74440.1"/>
    </source>
</evidence>
<dbReference type="Pfam" id="PF02504">
    <property type="entry name" value="FA_synthesis"/>
    <property type="match status" value="1"/>
</dbReference>
<evidence type="ECO:0000256" key="1">
    <source>
        <dbReference type="ARBA" id="ARBA00001232"/>
    </source>
</evidence>
<proteinExistence type="inferred from homology"/>
<evidence type="ECO:0000313" key="12">
    <source>
        <dbReference type="Proteomes" id="UP000250079"/>
    </source>
</evidence>
<accession>A0A2Z2NZV7</accession>
<dbReference type="PANTHER" id="PTHR30100:SF1">
    <property type="entry name" value="PHOSPHATE ACYLTRANSFERASE"/>
    <property type="match status" value="1"/>
</dbReference>
<comment type="similarity">
    <text evidence="10">Belongs to the PlsX family.</text>
</comment>
<keyword evidence="2 10" id="KW-0963">Cytoplasm</keyword>
<evidence type="ECO:0000256" key="5">
    <source>
        <dbReference type="ARBA" id="ARBA00023098"/>
    </source>
</evidence>
<name>A0A2Z2NZV7_9GAMM</name>
<dbReference type="RefSeq" id="WP_088919474.1">
    <property type="nucleotide sequence ID" value="NZ_CP018632.1"/>
</dbReference>
<dbReference type="EC" id="2.3.1.274" evidence="8 10"/>
<reference evidence="11 12" key="1">
    <citation type="submission" date="2016-12" db="EMBL/GenBank/DDBJ databases">
        <authorList>
            <person name="Song W.-J."/>
            <person name="Kurnit D.M."/>
        </authorList>
    </citation>
    <scope>NUCLEOTIDE SEQUENCE [LARGE SCALE GENOMIC DNA]</scope>
    <source>
        <strain evidence="11 12">IMCC3135</strain>
    </source>
</reference>
<dbReference type="PIRSF" id="PIRSF002465">
    <property type="entry name" value="Phsphlp_syn_PlsX"/>
    <property type="match status" value="1"/>
</dbReference>
<dbReference type="Gene3D" id="3.40.718.10">
    <property type="entry name" value="Isopropylmalate Dehydrogenase"/>
    <property type="match status" value="1"/>
</dbReference>
<evidence type="ECO:0000256" key="6">
    <source>
        <dbReference type="ARBA" id="ARBA00023209"/>
    </source>
</evidence>
<dbReference type="HAMAP" id="MF_00019">
    <property type="entry name" value="PlsX"/>
    <property type="match status" value="1"/>
</dbReference>
<dbReference type="GO" id="GO:0008654">
    <property type="term" value="P:phospholipid biosynthetic process"/>
    <property type="evidence" value="ECO:0007669"/>
    <property type="project" value="UniProtKB-KW"/>
</dbReference>
<dbReference type="SUPFAM" id="SSF53659">
    <property type="entry name" value="Isocitrate/Isopropylmalate dehydrogenase-like"/>
    <property type="match status" value="1"/>
</dbReference>
<evidence type="ECO:0000256" key="3">
    <source>
        <dbReference type="ARBA" id="ARBA00022516"/>
    </source>
</evidence>
<dbReference type="Proteomes" id="UP000250079">
    <property type="component" value="Chromosome"/>
</dbReference>
<dbReference type="NCBIfam" id="TIGR00182">
    <property type="entry name" value="plsX"/>
    <property type="match status" value="1"/>
</dbReference>
<dbReference type="AlphaFoldDB" id="A0A2Z2NZV7"/>
<evidence type="ECO:0000256" key="2">
    <source>
        <dbReference type="ARBA" id="ARBA00022490"/>
    </source>
</evidence>
<evidence type="ECO:0000256" key="9">
    <source>
        <dbReference type="ARBA" id="ARBA00046608"/>
    </source>
</evidence>
<comment type="catalytic activity">
    <reaction evidence="1 10">
        <text>a fatty acyl-[ACP] + phosphate = an acyl phosphate + holo-[ACP]</text>
        <dbReference type="Rhea" id="RHEA:42292"/>
        <dbReference type="Rhea" id="RHEA-COMP:9685"/>
        <dbReference type="Rhea" id="RHEA-COMP:14125"/>
        <dbReference type="ChEBI" id="CHEBI:43474"/>
        <dbReference type="ChEBI" id="CHEBI:59918"/>
        <dbReference type="ChEBI" id="CHEBI:64479"/>
        <dbReference type="ChEBI" id="CHEBI:138651"/>
        <dbReference type="EC" id="2.3.1.274"/>
    </reaction>
</comment>
<dbReference type="UniPathway" id="UPA00085"/>
<keyword evidence="6 10" id="KW-0594">Phospholipid biosynthesis</keyword>
<dbReference type="KEGG" id="gai:IMCC3135_21840"/>
<organism evidence="11 12">
    <name type="scientific">Granulosicoccus antarcticus IMCC3135</name>
    <dbReference type="NCBI Taxonomy" id="1192854"/>
    <lineage>
        <taxon>Bacteria</taxon>
        <taxon>Pseudomonadati</taxon>
        <taxon>Pseudomonadota</taxon>
        <taxon>Gammaproteobacteria</taxon>
        <taxon>Chromatiales</taxon>
        <taxon>Granulosicoccaceae</taxon>
        <taxon>Granulosicoccus</taxon>
    </lineage>
</organism>
<dbReference type="GO" id="GO:0043811">
    <property type="term" value="F:phosphate:acyl-[acyl carrier protein] acyltransferase activity"/>
    <property type="evidence" value="ECO:0007669"/>
    <property type="project" value="UniProtKB-UniRule"/>
</dbReference>
<comment type="subcellular location">
    <subcellularLocation>
        <location evidence="10">Cytoplasm</location>
    </subcellularLocation>
    <text evidence="10">Associated with the membrane possibly through PlsY.</text>
</comment>
<dbReference type="PANTHER" id="PTHR30100">
    <property type="entry name" value="FATTY ACID/PHOSPHOLIPID SYNTHESIS PROTEIN PLSX"/>
    <property type="match status" value="1"/>
</dbReference>
<keyword evidence="12" id="KW-1185">Reference proteome</keyword>
<keyword evidence="5 10" id="KW-0443">Lipid metabolism</keyword>
<dbReference type="InterPro" id="IPR003664">
    <property type="entry name" value="FA_synthesis"/>
</dbReference>
<sequence length="335" mass="35298">MLTVAIDAMSGDGGTGIIIDAVRTVLGQRSDVHLVLVGDPDHINQHIGSVPLPDGRYSIVPASEVVTMDDSAAVALRTKKKSSMRIAINLVKEGKADACVSSGNTGALMAISKFVLKTVSGIDRPAIAAIIPAIDGHTHMLDLGANVDSSAKNLYQFALMGSILAQAVDGIERPRVALLNIGSEDIKGNEQVKLAAPLLANSSLNYTGFVEGNEIYTDKVDVVVCDGFVGNVSLKTSEGVARMVSHYLKEEFKRSLWNKLVGLLARPILQAFGNRIDPRRYNGASLLGLQGVVVKSHGGADALAFANAIDIALLEIGHNLPSMIADRLGETLNAA</sequence>
<keyword evidence="7 10" id="KW-1208">Phospholipid metabolism</keyword>
<protein>
    <recommendedName>
        <fullName evidence="8 10">Phosphate acyltransferase</fullName>
        <ecNumber evidence="8 10">2.3.1.274</ecNumber>
    </recommendedName>
    <alternativeName>
        <fullName evidence="10">Acyl-ACP phosphotransacylase</fullName>
    </alternativeName>
    <alternativeName>
        <fullName evidence="10">Acyl-[acyl-carrier-protein]--phosphate acyltransferase</fullName>
    </alternativeName>
    <alternativeName>
        <fullName evidence="10">Phosphate-acyl-ACP acyltransferase</fullName>
    </alternativeName>
</protein>
<dbReference type="EMBL" id="CP018632">
    <property type="protein sequence ID" value="ASJ74440.1"/>
    <property type="molecule type" value="Genomic_DNA"/>
</dbReference>
<dbReference type="InterPro" id="IPR012281">
    <property type="entry name" value="Phospholipid_synth_PlsX-like"/>
</dbReference>
<gene>
    <name evidence="10 11" type="primary">plsX</name>
    <name evidence="11" type="ORF">IMCC3135_21840</name>
</gene>
<dbReference type="GO" id="GO:0006633">
    <property type="term" value="P:fatty acid biosynthetic process"/>
    <property type="evidence" value="ECO:0007669"/>
    <property type="project" value="UniProtKB-UniRule"/>
</dbReference>
<keyword evidence="4 10" id="KW-0808">Transferase</keyword>
<dbReference type="GO" id="GO:0005737">
    <property type="term" value="C:cytoplasm"/>
    <property type="evidence" value="ECO:0007669"/>
    <property type="project" value="UniProtKB-SubCell"/>
</dbReference>
<evidence type="ECO:0000256" key="4">
    <source>
        <dbReference type="ARBA" id="ARBA00022679"/>
    </source>
</evidence>
<keyword evidence="11" id="KW-0012">Acyltransferase</keyword>
<comment type="function">
    <text evidence="10">Catalyzes the reversible formation of acyl-phosphate (acyl-PO(4)) from acyl-[acyl-carrier-protein] (acyl-ACP). This enzyme utilizes acyl-ACP as fatty acyl donor, but not acyl-CoA.</text>
</comment>
<evidence type="ECO:0000256" key="10">
    <source>
        <dbReference type="HAMAP-Rule" id="MF_00019"/>
    </source>
</evidence>
<comment type="pathway">
    <text evidence="10">Lipid metabolism; phospholipid metabolism.</text>
</comment>
<evidence type="ECO:0000256" key="7">
    <source>
        <dbReference type="ARBA" id="ARBA00023264"/>
    </source>
</evidence>
<comment type="subunit">
    <text evidence="9 10">Homodimer. Probably interacts with PlsY.</text>
</comment>
<evidence type="ECO:0000256" key="8">
    <source>
        <dbReference type="ARBA" id="ARBA00024069"/>
    </source>
</evidence>
<keyword evidence="3 10" id="KW-0444">Lipid biosynthesis</keyword>
<dbReference type="OrthoDB" id="9806408at2"/>